<dbReference type="Proteomes" id="UP001176891">
    <property type="component" value="Unassembled WGS sequence"/>
</dbReference>
<dbReference type="RefSeq" id="WP_303281477.1">
    <property type="nucleotide sequence ID" value="NZ_BAABCZ010000005.1"/>
</dbReference>
<feature type="transmembrane region" description="Helical" evidence="1">
    <location>
        <begin position="125"/>
        <end position="145"/>
    </location>
</feature>
<protein>
    <submittedName>
        <fullName evidence="2">Uncharacterized protein</fullName>
    </submittedName>
</protein>
<sequence length="196" mass="23221">MIEDELIKIWQSSSNQELIKFEKSKLMIELQSSLGRLYRWWKYIELVEVISVIIGILSFVFIAYWVPFTTSKIASVLIIIFNINILIQVLGIKKIKPNDLEENYLEYLKKTKKYLESQKKLLETAVYWVVLPIYPILLLFFIGLWKMSSTRYLIVVIYLVAIGMGIYGYFLNKKRVKNEIDPRIDRVDELIKTLKE</sequence>
<evidence type="ECO:0000256" key="1">
    <source>
        <dbReference type="SAM" id="Phobius"/>
    </source>
</evidence>
<accession>A0ABT8WZK8</accession>
<dbReference type="EMBL" id="JAUOEM010000002">
    <property type="protein sequence ID" value="MDO5986932.1"/>
    <property type="molecule type" value="Genomic_DNA"/>
</dbReference>
<keyword evidence="1" id="KW-1133">Transmembrane helix</keyword>
<feature type="transmembrane region" description="Helical" evidence="1">
    <location>
        <begin position="151"/>
        <end position="170"/>
    </location>
</feature>
<keyword evidence="3" id="KW-1185">Reference proteome</keyword>
<evidence type="ECO:0000313" key="3">
    <source>
        <dbReference type="Proteomes" id="UP001176891"/>
    </source>
</evidence>
<feature type="transmembrane region" description="Helical" evidence="1">
    <location>
        <begin position="73"/>
        <end position="92"/>
    </location>
</feature>
<name>A0ABT8WZK8_9FLAO</name>
<evidence type="ECO:0000313" key="2">
    <source>
        <dbReference type="EMBL" id="MDO5986932.1"/>
    </source>
</evidence>
<proteinExistence type="predicted"/>
<feature type="transmembrane region" description="Helical" evidence="1">
    <location>
        <begin position="46"/>
        <end position="67"/>
    </location>
</feature>
<keyword evidence="1" id="KW-0812">Transmembrane</keyword>
<organism evidence="2 3">
    <name type="scientific">Flavivirga amylovorans</name>
    <dbReference type="NCBI Taxonomy" id="870486"/>
    <lineage>
        <taxon>Bacteria</taxon>
        <taxon>Pseudomonadati</taxon>
        <taxon>Bacteroidota</taxon>
        <taxon>Flavobacteriia</taxon>
        <taxon>Flavobacteriales</taxon>
        <taxon>Flavobacteriaceae</taxon>
        <taxon>Flavivirga</taxon>
    </lineage>
</organism>
<gene>
    <name evidence="2" type="ORF">Q4Q39_05875</name>
</gene>
<comment type="caution">
    <text evidence="2">The sequence shown here is derived from an EMBL/GenBank/DDBJ whole genome shotgun (WGS) entry which is preliminary data.</text>
</comment>
<keyword evidence="1" id="KW-0472">Membrane</keyword>
<reference evidence="2" key="1">
    <citation type="submission" date="2023-07" db="EMBL/GenBank/DDBJ databases">
        <title>Two novel species in the genus Flavivirga.</title>
        <authorList>
            <person name="Kwon K."/>
        </authorList>
    </citation>
    <scope>NUCLEOTIDE SEQUENCE</scope>
    <source>
        <strain evidence="2">KACC 14157</strain>
    </source>
</reference>